<dbReference type="Proteomes" id="UP001279681">
    <property type="component" value="Unassembled WGS sequence"/>
</dbReference>
<reference evidence="3" key="1">
    <citation type="submission" date="2023-07" db="EMBL/GenBank/DDBJ databases">
        <authorList>
            <person name="Colorado M.A."/>
            <person name="Villamil L.M."/>
            <person name="Melo J.F."/>
            <person name="Rodriguez J.A."/>
            <person name="Ruiz R.Y."/>
        </authorList>
    </citation>
    <scope>NUCLEOTIDE SEQUENCE [LARGE SCALE GENOMIC DNA]</scope>
    <source>
        <strain evidence="3">C33</strain>
    </source>
</reference>
<gene>
    <name evidence="2" type="ORF">RFV38_12455</name>
</gene>
<proteinExistence type="predicted"/>
<evidence type="ECO:0000313" key="3">
    <source>
        <dbReference type="Proteomes" id="UP001279681"/>
    </source>
</evidence>
<accession>A0ABU4WFH2</accession>
<dbReference type="EMBL" id="JAVIKH010000028">
    <property type="protein sequence ID" value="MDX8337296.1"/>
    <property type="molecule type" value="Genomic_DNA"/>
</dbReference>
<sequence>MKKLWLFFLIVLCLSSCGKSTPKLKTDKYMDVNKVAQTGHGRTVWVSSAKITGSSEVQFKKTFGDTFLKTIVQDELYKSGFNVMERAELEDVIEEHIFSKTMTSTPLPSNMIPAKYTLSMKLVNIQSSTSGIFLPLIYMDTDDEIECSVELKLIDNITGIAKTRSGHAIVILNSKNVLLFFGDITSNSNGGVEFAIRSAIRDALTKF</sequence>
<keyword evidence="1" id="KW-0732">Signal</keyword>
<evidence type="ECO:0000256" key="1">
    <source>
        <dbReference type="SAM" id="SignalP"/>
    </source>
</evidence>
<feature type="signal peptide" evidence="1">
    <location>
        <begin position="1"/>
        <end position="18"/>
    </location>
</feature>
<comment type="caution">
    <text evidence="2">The sequence shown here is derived from an EMBL/GenBank/DDBJ whole genome shotgun (WGS) entry which is preliminary data.</text>
</comment>
<feature type="chain" id="PRO_5045608092" description="DUF3313 domain-containing protein" evidence="1">
    <location>
        <begin position="19"/>
        <end position="207"/>
    </location>
</feature>
<evidence type="ECO:0008006" key="4">
    <source>
        <dbReference type="Google" id="ProtNLM"/>
    </source>
</evidence>
<organism evidence="2 3">
    <name type="scientific">Candidatus Cetobacterium colombiensis</name>
    <dbReference type="NCBI Taxonomy" id="3073100"/>
    <lineage>
        <taxon>Bacteria</taxon>
        <taxon>Fusobacteriati</taxon>
        <taxon>Fusobacteriota</taxon>
        <taxon>Fusobacteriia</taxon>
        <taxon>Fusobacteriales</taxon>
        <taxon>Fusobacteriaceae</taxon>
        <taxon>Cetobacterium</taxon>
    </lineage>
</organism>
<evidence type="ECO:0000313" key="2">
    <source>
        <dbReference type="EMBL" id="MDX8337296.1"/>
    </source>
</evidence>
<keyword evidence="3" id="KW-1185">Reference proteome</keyword>
<name>A0ABU4WFH2_9FUSO</name>
<dbReference type="RefSeq" id="WP_320314639.1">
    <property type="nucleotide sequence ID" value="NZ_JAVIKH010000028.1"/>
</dbReference>
<protein>
    <recommendedName>
        <fullName evidence="4">DUF3313 domain-containing protein</fullName>
    </recommendedName>
</protein>